<organism evidence="1 2">
    <name type="scientific">Serratia symbiotica</name>
    <dbReference type="NCBI Taxonomy" id="138074"/>
    <lineage>
        <taxon>Bacteria</taxon>
        <taxon>Pseudomonadati</taxon>
        <taxon>Pseudomonadota</taxon>
        <taxon>Gammaproteobacteria</taxon>
        <taxon>Enterobacterales</taxon>
        <taxon>Yersiniaceae</taxon>
        <taxon>Serratia</taxon>
    </lineage>
</organism>
<gene>
    <name evidence="1" type="ORF">SYMBAF_10025</name>
</gene>
<evidence type="ECO:0000313" key="1">
    <source>
        <dbReference type="EMBL" id="QLH63205.1"/>
    </source>
</evidence>
<reference evidence="1 2" key="1">
    <citation type="journal article" date="2014" name="Genome Announc.">
        <title>Whole-Genome Sequence of Serratia symbiotica Strain CWBI-2.3T, a Free-Living Symbiont of the Black Bean Aphid Aphis fabae.</title>
        <authorList>
            <person name="Foray V."/>
            <person name="Grigorescu A.S."/>
            <person name="Sabri A."/>
            <person name="Haubruge E."/>
            <person name="Lognay G."/>
            <person name="Francis F."/>
            <person name="Fauconnier M.L."/>
            <person name="Hance T."/>
            <person name="Thonart P."/>
        </authorList>
    </citation>
    <scope>NUCLEOTIDE SEQUENCE [LARGE SCALE GENOMIC DNA]</scope>
    <source>
        <strain evidence="1">CWBI-2.3</strain>
    </source>
</reference>
<accession>A0A068ZA34</accession>
<dbReference type="EMBL" id="CP050855">
    <property type="protein sequence ID" value="QLH63205.1"/>
    <property type="molecule type" value="Genomic_DNA"/>
</dbReference>
<dbReference type="RefSeq" id="WP_040265420.1">
    <property type="nucleotide sequence ID" value="NZ_CP050855.1"/>
</dbReference>
<proteinExistence type="predicted"/>
<dbReference type="AlphaFoldDB" id="A0A068ZA34"/>
<evidence type="ECO:0000313" key="2">
    <source>
        <dbReference type="Proteomes" id="UP000042738"/>
    </source>
</evidence>
<protein>
    <submittedName>
        <fullName evidence="1">Uncharacterized protein</fullName>
    </submittedName>
</protein>
<sequence length="60" mass="6512">MKHPRTSIGSKVSFSTSDTFARMGVAMEELMAATPKMLGDVHIDGSKECHGMRKESKKAA</sequence>
<dbReference type="GeneID" id="93736832"/>
<dbReference type="Proteomes" id="UP000042738">
    <property type="component" value="Chromosome"/>
</dbReference>
<name>A0A068ZA34_9GAMM</name>